<dbReference type="PROSITE" id="PS51375">
    <property type="entry name" value="PPR"/>
    <property type="match status" value="1"/>
</dbReference>
<dbReference type="InterPro" id="IPR017905">
    <property type="entry name" value="ERV/ALR_sulphydryl_oxidase"/>
</dbReference>
<feature type="signal peptide" evidence="3">
    <location>
        <begin position="1"/>
        <end position="19"/>
    </location>
</feature>
<dbReference type="InterPro" id="IPR002885">
    <property type="entry name" value="PPR_rpt"/>
</dbReference>
<dbReference type="Pfam" id="PF01535">
    <property type="entry name" value="PPR"/>
    <property type="match status" value="3"/>
</dbReference>
<dbReference type="OrthoDB" id="441329at2759"/>
<dbReference type="Proteomes" id="UP001152797">
    <property type="component" value="Unassembled WGS sequence"/>
</dbReference>
<evidence type="ECO:0000256" key="1">
    <source>
        <dbReference type="ARBA" id="ARBA00022737"/>
    </source>
</evidence>
<evidence type="ECO:0000256" key="2">
    <source>
        <dbReference type="PROSITE-ProRule" id="PRU00708"/>
    </source>
</evidence>
<evidence type="ECO:0000313" key="6">
    <source>
        <dbReference type="EMBL" id="CAL1146241.1"/>
    </source>
</evidence>
<organism evidence="5">
    <name type="scientific">Cladocopium goreaui</name>
    <dbReference type="NCBI Taxonomy" id="2562237"/>
    <lineage>
        <taxon>Eukaryota</taxon>
        <taxon>Sar</taxon>
        <taxon>Alveolata</taxon>
        <taxon>Dinophyceae</taxon>
        <taxon>Suessiales</taxon>
        <taxon>Symbiodiniaceae</taxon>
        <taxon>Cladocopium</taxon>
    </lineage>
</organism>
<evidence type="ECO:0000313" key="8">
    <source>
        <dbReference type="Proteomes" id="UP001152797"/>
    </source>
</evidence>
<evidence type="ECO:0000313" key="7">
    <source>
        <dbReference type="EMBL" id="CAL4780178.1"/>
    </source>
</evidence>
<keyword evidence="1" id="KW-0677">Repeat</keyword>
<evidence type="ECO:0000256" key="3">
    <source>
        <dbReference type="SAM" id="SignalP"/>
    </source>
</evidence>
<dbReference type="PANTHER" id="PTHR47447:SF17">
    <property type="entry name" value="OS12G0638900 PROTEIN"/>
    <property type="match status" value="1"/>
</dbReference>
<keyword evidence="3" id="KW-0732">Signal</keyword>
<reference evidence="6" key="2">
    <citation type="submission" date="2024-04" db="EMBL/GenBank/DDBJ databases">
        <authorList>
            <person name="Chen Y."/>
            <person name="Shah S."/>
            <person name="Dougan E. K."/>
            <person name="Thang M."/>
            <person name="Chan C."/>
        </authorList>
    </citation>
    <scope>NUCLEOTIDE SEQUENCE [LARGE SCALE GENOMIC DNA]</scope>
</reference>
<evidence type="ECO:0000313" key="5">
    <source>
        <dbReference type="EMBL" id="CAI3992866.1"/>
    </source>
</evidence>
<gene>
    <name evidence="5" type="ORF">C1SCF055_LOCUS19660</name>
</gene>
<protein>
    <submittedName>
        <fullName evidence="7">Pentatricopeptide repeat-containing protein At5g65560</fullName>
    </submittedName>
</protein>
<keyword evidence="8" id="KW-1185">Reference proteome</keyword>
<dbReference type="EMBL" id="CAMXCT010001768">
    <property type="protein sequence ID" value="CAI3992866.1"/>
    <property type="molecule type" value="Genomic_DNA"/>
</dbReference>
<accession>A0A9P1CK42</accession>
<dbReference type="AlphaFoldDB" id="A0A9P1CK42"/>
<feature type="domain" description="ERV/ALR sulfhydryl oxidase" evidence="4">
    <location>
        <begin position="432"/>
        <end position="542"/>
    </location>
</feature>
<proteinExistence type="predicted"/>
<dbReference type="EMBL" id="CAMXCT030001768">
    <property type="protein sequence ID" value="CAL4780178.1"/>
    <property type="molecule type" value="Genomic_DNA"/>
</dbReference>
<evidence type="ECO:0000259" key="4">
    <source>
        <dbReference type="PROSITE" id="PS51324"/>
    </source>
</evidence>
<dbReference type="GO" id="GO:0016972">
    <property type="term" value="F:thiol oxidase activity"/>
    <property type="evidence" value="ECO:0007669"/>
    <property type="project" value="InterPro"/>
</dbReference>
<feature type="repeat" description="PPR" evidence="2">
    <location>
        <begin position="809"/>
        <end position="843"/>
    </location>
</feature>
<name>A0A9P1CK42_9DINO</name>
<dbReference type="PROSITE" id="PS51324">
    <property type="entry name" value="ERV_ALR"/>
    <property type="match status" value="1"/>
</dbReference>
<dbReference type="EMBL" id="CAMXCT020001768">
    <property type="protein sequence ID" value="CAL1146241.1"/>
    <property type="molecule type" value="Genomic_DNA"/>
</dbReference>
<reference evidence="5" key="1">
    <citation type="submission" date="2022-10" db="EMBL/GenBank/DDBJ databases">
        <authorList>
            <person name="Chen Y."/>
            <person name="Dougan E. K."/>
            <person name="Chan C."/>
            <person name="Rhodes N."/>
            <person name="Thang M."/>
        </authorList>
    </citation>
    <scope>NUCLEOTIDE SEQUENCE</scope>
</reference>
<dbReference type="Gene3D" id="1.25.40.10">
    <property type="entry name" value="Tetratricopeptide repeat domain"/>
    <property type="match status" value="1"/>
</dbReference>
<dbReference type="InterPro" id="IPR011990">
    <property type="entry name" value="TPR-like_helical_dom_sf"/>
</dbReference>
<dbReference type="PANTHER" id="PTHR47447">
    <property type="entry name" value="OS03G0856100 PROTEIN"/>
    <property type="match status" value="1"/>
</dbReference>
<comment type="caution">
    <text evidence="5">The sequence shown here is derived from an EMBL/GenBank/DDBJ whole genome shotgun (WGS) entry which is preliminary data.</text>
</comment>
<feature type="chain" id="PRO_5043270542" evidence="3">
    <location>
        <begin position="20"/>
        <end position="1145"/>
    </location>
</feature>
<sequence>MVSSLLPWFLVRLVNLVLGEESCLIQVASRQQALARSGSPGEYGHQETAAVRSLLKDHYRKKGQKGQKGLGNSNCPPKIPGQKMYFAGPDACSIASANMMYLAHDGHIKRAVKGEIIEMNCDDVMCPIPVIPDCYMSPGICKADEWCWIMQHEKWGAWAMAPLPDGTFGHTPDVGYCSNYIPAYEKAYAKAMEKNDQMKLKELNKSLEILCPSSAQTFDNAWRPIRGQCLPYRQEQQSCFQQQDLAPAFTGALGPRYKLDDKGFPMERPLACAPDLVCTAPNFNVLPSTCVQKRPQNICYYGPWWDSSDCPRDHMKGKPGLTYDLVVQAMISAAMLYPGEIAWTGNCSYWDRTTEIGKSVLRVREQIYKIAVELWPWVVLKRGPPSLEELGEMLPDPFEYLVKHEHMTPQQASVQCASQSDESNTMVSHLLTEAHILAAQPNKVWSLVHFFTFNLIDLQITESKALASQALATLLAQNFWCNDCRSFFEVGVIKQFNLPPLDGNGMQIARWWHHAHNVASEHVATTRAGHPWIHQIDALKEYQNPFYMSWDDAYVANCLLWLWEVQLDEMENLSNRPMALGGRYGTHWHQPLLPLGPMRVTKGDRFSLEVKISDAVGQKLSFTLKAAEPGSASAWQPSMRLPSDPLMPLLKNWQKELEEACAENTALTSKNLIVHNAVLTALRRHWPCALQLFAALPARRLRPDGVSVNALMASDGLTKRRTLELLREMPRRLLSPDVVTFGAACSACEVETAWRDALHLLGEARGLKICSTILCSSVISACGKGKQWQIALDLLKSMEDLVFQRVQPNAISFNSAINACGRGSQWPLAVALLQRMARQSLRPTAAGFGAVVAATGRKGLWRMALLLMEKMEEEGLEVNPWIRRGITWTCRKAKAGDFRMNLGTSQGTWADAANSGWEKALFQCWETLKDPLQRSSGSSAWYDLLPPNEVLKLLHLSGKAGLAENLWQQMAVVGMQGLIGWLVMMDVWQARCDRRCLLLATSGASQQLRSAWKSNNGDETWTTVEDSMDWAGQILQVNDMFYALEVNQRSVFGHLHGTFRSSLSSLAQLRKPRSDQSWGDAALQDTVLEQHFSLGLYFTPVALNELGLRYLDPDEKNWVLQCSRLFGRCFEFSVQGDKSDPNFNG</sequence>